<keyword evidence="2" id="KW-1185">Reference proteome</keyword>
<proteinExistence type="predicted"/>
<dbReference type="EMBL" id="JBHSGR010000001">
    <property type="protein sequence ID" value="MFC4691927.1"/>
    <property type="molecule type" value="Genomic_DNA"/>
</dbReference>
<organism evidence="1 2">
    <name type="scientific">Geodermatophilus arenarius</name>
    <dbReference type="NCBI Taxonomy" id="1137990"/>
    <lineage>
        <taxon>Bacteria</taxon>
        <taxon>Bacillati</taxon>
        <taxon>Actinomycetota</taxon>
        <taxon>Actinomycetes</taxon>
        <taxon>Geodermatophilales</taxon>
        <taxon>Geodermatophilaceae</taxon>
        <taxon>Geodermatophilus</taxon>
    </lineage>
</organism>
<sequence>MCGACGPGPAEDWASPVLGSPAARSAAAAVVGAAAPRGVRVRAVPGGWTVARPTGGTTVAGTLTRLVEAAAADPGAEVDLPPAAGAHVPVGGRRPVTLVHGDAVPGAVDTRDVAWPHRVTGARAPVVLTARERPEEVLDLLLADPLRRSVRVAGLESATLAGWRGPAARLPGVPAAVPRDRVPALAALLALRLAGRGPHERTRTRVAVDGTPLTLDALGRRVLALHAGEG</sequence>
<name>A0ABV9LEU6_9ACTN</name>
<evidence type="ECO:0000313" key="1">
    <source>
        <dbReference type="EMBL" id="MFC4691927.1"/>
    </source>
</evidence>
<protein>
    <submittedName>
        <fullName evidence="1">Uncharacterized protein</fullName>
    </submittedName>
</protein>
<dbReference type="RefSeq" id="WP_387985121.1">
    <property type="nucleotide sequence ID" value="NZ_JBHSGR010000001.1"/>
</dbReference>
<reference evidence="2" key="1">
    <citation type="journal article" date="2019" name="Int. J. Syst. Evol. Microbiol.">
        <title>The Global Catalogue of Microorganisms (GCM) 10K type strain sequencing project: providing services to taxonomists for standard genome sequencing and annotation.</title>
        <authorList>
            <consortium name="The Broad Institute Genomics Platform"/>
            <consortium name="The Broad Institute Genome Sequencing Center for Infectious Disease"/>
            <person name="Wu L."/>
            <person name="Ma J."/>
        </authorList>
    </citation>
    <scope>NUCLEOTIDE SEQUENCE [LARGE SCALE GENOMIC DNA]</scope>
    <source>
        <strain evidence="2">CCUG 62763</strain>
    </source>
</reference>
<dbReference type="Proteomes" id="UP001596025">
    <property type="component" value="Unassembled WGS sequence"/>
</dbReference>
<comment type="caution">
    <text evidence="1">The sequence shown here is derived from an EMBL/GenBank/DDBJ whole genome shotgun (WGS) entry which is preliminary data.</text>
</comment>
<gene>
    <name evidence="1" type="ORF">ACFO3M_00835</name>
</gene>
<evidence type="ECO:0000313" key="2">
    <source>
        <dbReference type="Proteomes" id="UP001596025"/>
    </source>
</evidence>
<accession>A0ABV9LEU6</accession>